<dbReference type="PANTHER" id="PTHR24161:SF85">
    <property type="entry name" value="PALMITOYLTRANSFERASE HIP14"/>
    <property type="match status" value="1"/>
</dbReference>
<comment type="caution">
    <text evidence="15">The sequence shown here is derived from an EMBL/GenBank/DDBJ whole genome shotgun (WGS) entry which is preliminary data.</text>
</comment>
<dbReference type="SUPFAM" id="SSF48403">
    <property type="entry name" value="Ankyrin repeat"/>
    <property type="match status" value="1"/>
</dbReference>
<comment type="similarity">
    <text evidence="2">Belongs to the DHHC palmitoyltransferase family. AKR/ZDHHC17 subfamily.</text>
</comment>
<evidence type="ECO:0000256" key="8">
    <source>
        <dbReference type="ARBA" id="ARBA00023139"/>
    </source>
</evidence>
<reference evidence="16" key="1">
    <citation type="journal article" date="2015" name="BMC Genomics">
        <title>Draft genome of a commonly misdiagnosed multidrug resistant pathogen Candida auris.</title>
        <authorList>
            <person name="Chatterjee S."/>
            <person name="Alampalli S.V."/>
            <person name="Nageshan R.K."/>
            <person name="Chettiar S.T."/>
            <person name="Joshi S."/>
            <person name="Tatu U.S."/>
        </authorList>
    </citation>
    <scope>NUCLEOTIDE SEQUENCE [LARGE SCALE GENOMIC DNA]</scope>
    <source>
        <strain evidence="16">6684</strain>
    </source>
</reference>
<dbReference type="VEuPathDB" id="FungiDB:CJI97_002225"/>
<dbReference type="AlphaFoldDB" id="A0A0L0P7V6"/>
<dbReference type="InterPro" id="IPR036770">
    <property type="entry name" value="Ankyrin_rpt-contain_sf"/>
</dbReference>
<dbReference type="GO" id="GO:0019706">
    <property type="term" value="F:protein-cysteine S-palmitoyltransferase activity"/>
    <property type="evidence" value="ECO:0007669"/>
    <property type="project" value="UniProtKB-EC"/>
</dbReference>
<sequence>MSDLKATDDDGMALIPLVDTHNPNKGENAELSTFQVDDDALLVPNGETTDLRTVHVEEAAPNQPKEPREEDSNPTLAKFMSACQVGDLDTVKDLISSRQVSASDTFSEGVTGLHWAAINNRLSVVKYLMENEYSRGDPNAIGGNLKATPLHWACRTGLVYVVDYFLSHTDADPTIKDSQMYNALHLAVHSSNITLCIYILLSCVVSPNNKSREIYIDEPDSIQCTPLHWAAYQGDILTVSALLKYGADVTKTDQTQMTPLHWAFIRGYKSVLAALLEAGSDIHHKNDKGKDSFGVSQDMNCEKLWLQVLAEADRDPKNNWIPRTHFLEAKNAKVVTFLVPYVLIPIVLLVCNFSNGLAIPEIFFSALLCVAAALATKKFLVPIYLPKDTSLLKSPFLAGVFSGTAFWCIVVWIFVMLPAVFIKRFFTNLIVGSSAALFSYTFFKAMFINPGLVPTHSDPEAVLNEVKDLIALGRFDTEHFCVNSFIRKPLRSKFSRFSNRLIARFDHYCPWVYNDIGVRNHKLFLTFAYSLAVAIILFFFVSLKYFDKVSHVLGYDSDIDEKCHVLNEHLCKGFYYSPFIFNLNIWCLFNLVWLGFLCVVQTFQVLKGLTTWEFSNLNNRVSNPMYNHSTVPLDFTGLTAPPAPAPSPNRRGHGHGLGTCAKLLGLDQFKLTVKLAVASALQKTHHLQEPSPLENLHIPTDFGWKQNWLDFWFLGEVTWRNLFYLPIEGENNLNGQVVDYYKLYEYPNAGAEHV</sequence>
<feature type="repeat" description="ANK" evidence="12">
    <location>
        <begin position="108"/>
        <end position="131"/>
    </location>
</feature>
<keyword evidence="10 13" id="KW-0012">Acyltransferase</keyword>
<dbReference type="VEuPathDB" id="FungiDB:QG37_00256"/>
<keyword evidence="8" id="KW-0564">Palmitate</keyword>
<evidence type="ECO:0000256" key="12">
    <source>
        <dbReference type="PROSITE-ProRule" id="PRU00023"/>
    </source>
</evidence>
<evidence type="ECO:0000256" key="13">
    <source>
        <dbReference type="RuleBase" id="RU079119"/>
    </source>
</evidence>
<keyword evidence="6 12" id="KW-0040">ANK repeat</keyword>
<dbReference type="SMART" id="SM00248">
    <property type="entry name" value="ANK"/>
    <property type="match status" value="5"/>
</dbReference>
<dbReference type="PROSITE" id="PS50088">
    <property type="entry name" value="ANK_REPEAT"/>
    <property type="match status" value="3"/>
</dbReference>
<dbReference type="PROSITE" id="PS50216">
    <property type="entry name" value="DHHC"/>
    <property type="match status" value="1"/>
</dbReference>
<keyword evidence="9" id="KW-0449">Lipoprotein</keyword>
<comment type="catalytic activity">
    <reaction evidence="11 13">
        <text>L-cysteinyl-[protein] + hexadecanoyl-CoA = S-hexadecanoyl-L-cysteinyl-[protein] + CoA</text>
        <dbReference type="Rhea" id="RHEA:36683"/>
        <dbReference type="Rhea" id="RHEA-COMP:10131"/>
        <dbReference type="Rhea" id="RHEA-COMP:11032"/>
        <dbReference type="ChEBI" id="CHEBI:29950"/>
        <dbReference type="ChEBI" id="CHEBI:57287"/>
        <dbReference type="ChEBI" id="CHEBI:57379"/>
        <dbReference type="ChEBI" id="CHEBI:74151"/>
        <dbReference type="EC" id="2.3.1.225"/>
    </reaction>
</comment>
<feature type="domain" description="Palmitoyltransferase DHHC" evidence="14">
    <location>
        <begin position="475"/>
        <end position="616"/>
    </location>
</feature>
<evidence type="ECO:0000256" key="3">
    <source>
        <dbReference type="ARBA" id="ARBA00022692"/>
    </source>
</evidence>
<dbReference type="VEuPathDB" id="FungiDB:CJJ09_003121"/>
<feature type="transmembrane region" description="Helical" evidence="13">
    <location>
        <begin position="523"/>
        <end position="546"/>
    </location>
</feature>
<feature type="transmembrane region" description="Helical" evidence="13">
    <location>
        <begin position="396"/>
        <end position="419"/>
    </location>
</feature>
<comment type="domain">
    <text evidence="13">The DHHC domain is required for palmitoyltransferase activity.</text>
</comment>
<evidence type="ECO:0000256" key="10">
    <source>
        <dbReference type="ARBA" id="ARBA00023315"/>
    </source>
</evidence>
<feature type="transmembrane region" description="Helical" evidence="13">
    <location>
        <begin position="356"/>
        <end position="375"/>
    </location>
</feature>
<accession>A0A0L0P7V6</accession>
<protein>
    <recommendedName>
        <fullName evidence="13">Palmitoyltransferase</fullName>
        <ecNumber evidence="13">2.3.1.225</ecNumber>
    </recommendedName>
</protein>
<keyword evidence="4" id="KW-0677">Repeat</keyword>
<dbReference type="Proteomes" id="UP000037122">
    <property type="component" value="Unassembled WGS sequence"/>
</dbReference>
<dbReference type="EMBL" id="LGST01000003">
    <property type="protein sequence ID" value="KNE02453.1"/>
    <property type="molecule type" value="Genomic_DNA"/>
</dbReference>
<dbReference type="VEuPathDB" id="FungiDB:CJI96_0002708"/>
<dbReference type="PROSITE" id="PS50297">
    <property type="entry name" value="ANK_REP_REGION"/>
    <property type="match status" value="3"/>
</dbReference>
<dbReference type="VEuPathDB" id="FungiDB:CJJ07_002145"/>
<evidence type="ECO:0000313" key="16">
    <source>
        <dbReference type="Proteomes" id="UP000037122"/>
    </source>
</evidence>
<dbReference type="VEuPathDB" id="FungiDB:B9J08_002034"/>
<evidence type="ECO:0000256" key="1">
    <source>
        <dbReference type="ARBA" id="ARBA00004141"/>
    </source>
</evidence>
<evidence type="ECO:0000256" key="2">
    <source>
        <dbReference type="ARBA" id="ARBA00010104"/>
    </source>
</evidence>
<evidence type="ECO:0000256" key="4">
    <source>
        <dbReference type="ARBA" id="ARBA00022737"/>
    </source>
</evidence>
<feature type="transmembrane region" description="Helical" evidence="13">
    <location>
        <begin position="332"/>
        <end position="350"/>
    </location>
</feature>
<keyword evidence="5 13" id="KW-1133">Transmembrane helix</keyword>
<evidence type="ECO:0000256" key="6">
    <source>
        <dbReference type="ARBA" id="ARBA00023043"/>
    </source>
</evidence>
<dbReference type="Pfam" id="PF01529">
    <property type="entry name" value="DHHC"/>
    <property type="match status" value="1"/>
</dbReference>
<evidence type="ECO:0000256" key="7">
    <source>
        <dbReference type="ARBA" id="ARBA00023136"/>
    </source>
</evidence>
<name>A0A0L0P7V6_CANAR</name>
<comment type="subcellular location">
    <subcellularLocation>
        <location evidence="1">Membrane</location>
        <topology evidence="1">Multi-pass membrane protein</topology>
    </subcellularLocation>
</comment>
<evidence type="ECO:0000259" key="14">
    <source>
        <dbReference type="Pfam" id="PF01529"/>
    </source>
</evidence>
<evidence type="ECO:0000313" key="15">
    <source>
        <dbReference type="EMBL" id="KNE02453.1"/>
    </source>
</evidence>
<dbReference type="EC" id="2.3.1.225" evidence="13"/>
<keyword evidence="3 13" id="KW-0812">Transmembrane</keyword>
<dbReference type="Gene3D" id="1.25.40.20">
    <property type="entry name" value="Ankyrin repeat-containing domain"/>
    <property type="match status" value="2"/>
</dbReference>
<dbReference type="Pfam" id="PF12796">
    <property type="entry name" value="Ank_2"/>
    <property type="match status" value="2"/>
</dbReference>
<feature type="transmembrane region" description="Helical" evidence="13">
    <location>
        <begin position="425"/>
        <end position="443"/>
    </location>
</feature>
<feature type="transmembrane region" description="Helical" evidence="13">
    <location>
        <begin position="579"/>
        <end position="600"/>
    </location>
</feature>
<keyword evidence="7 13" id="KW-0472">Membrane</keyword>
<feature type="repeat" description="ANK" evidence="12">
    <location>
        <begin position="255"/>
        <end position="287"/>
    </location>
</feature>
<evidence type="ECO:0000256" key="11">
    <source>
        <dbReference type="ARBA" id="ARBA00048048"/>
    </source>
</evidence>
<proteinExistence type="inferred from homology"/>
<dbReference type="InterPro" id="IPR001594">
    <property type="entry name" value="Palmitoyltrfase_DHHC"/>
</dbReference>
<dbReference type="InterPro" id="IPR002110">
    <property type="entry name" value="Ankyrin_rpt"/>
</dbReference>
<evidence type="ECO:0000256" key="5">
    <source>
        <dbReference type="ARBA" id="ARBA00022989"/>
    </source>
</evidence>
<keyword evidence="13" id="KW-0808">Transferase</keyword>
<gene>
    <name evidence="15" type="ORF">QG37_00256</name>
</gene>
<dbReference type="GO" id="GO:0016020">
    <property type="term" value="C:membrane"/>
    <property type="evidence" value="ECO:0007669"/>
    <property type="project" value="UniProtKB-SubCell"/>
</dbReference>
<evidence type="ECO:0000256" key="9">
    <source>
        <dbReference type="ARBA" id="ARBA00023288"/>
    </source>
</evidence>
<dbReference type="PANTHER" id="PTHR24161">
    <property type="entry name" value="ANK_REP_REGION DOMAIN-CONTAINING PROTEIN-RELATED"/>
    <property type="match status" value="1"/>
</dbReference>
<feature type="repeat" description="ANK" evidence="12">
    <location>
        <begin position="225"/>
        <end position="254"/>
    </location>
</feature>
<organism evidence="15 16">
    <name type="scientific">Candidozyma auris</name>
    <name type="common">Yeast</name>
    <name type="synonym">Candida auris</name>
    <dbReference type="NCBI Taxonomy" id="498019"/>
    <lineage>
        <taxon>Eukaryota</taxon>
        <taxon>Fungi</taxon>
        <taxon>Dikarya</taxon>
        <taxon>Ascomycota</taxon>
        <taxon>Saccharomycotina</taxon>
        <taxon>Pichiomycetes</taxon>
        <taxon>Metschnikowiaceae</taxon>
        <taxon>Candidozyma</taxon>
    </lineage>
</organism>